<name>A0A2C9UG12_MANES</name>
<dbReference type="PANTHER" id="PTHR47261:SF2">
    <property type="entry name" value="CALCIUM-DEPENDENT LIPID-BINDING (CALB DOMAIN) FAMILY PROTEIN"/>
    <property type="match status" value="1"/>
</dbReference>
<keyword evidence="2" id="KW-0813">Transport</keyword>
<feature type="domain" description="C2" evidence="7">
    <location>
        <begin position="395"/>
        <end position="517"/>
    </location>
</feature>
<keyword evidence="4" id="KW-0446">Lipid-binding</keyword>
<feature type="region of interest" description="Disordered" evidence="6">
    <location>
        <begin position="621"/>
        <end position="644"/>
    </location>
</feature>
<dbReference type="Pfam" id="PF00168">
    <property type="entry name" value="C2"/>
    <property type="match status" value="1"/>
</dbReference>
<dbReference type="GO" id="GO:0016020">
    <property type="term" value="C:membrane"/>
    <property type="evidence" value="ECO:0007669"/>
    <property type="project" value="UniProtKB-SubCell"/>
</dbReference>
<dbReference type="CDD" id="cd21669">
    <property type="entry name" value="SMP_SF"/>
    <property type="match status" value="1"/>
</dbReference>
<accession>A0A2C9UG12</accession>
<protein>
    <recommendedName>
        <fullName evidence="10">C2 domain-containing protein</fullName>
    </recommendedName>
</protein>
<evidence type="ECO:0000256" key="1">
    <source>
        <dbReference type="ARBA" id="ARBA00004370"/>
    </source>
</evidence>
<evidence type="ECO:0000313" key="9">
    <source>
        <dbReference type="EMBL" id="OAY29062.1"/>
    </source>
</evidence>
<evidence type="ECO:0008006" key="10">
    <source>
        <dbReference type="Google" id="ProtNLM"/>
    </source>
</evidence>
<sequence length="676" mass="75237">MKTIISSSSTYDSSQILFPQLCPCNNSTHTYPSISSCKRRRKKLHPKFSRPKFSVRACIFPTNDSRNHNANSIRLATRIRNILFKQIANELEKQEDGLQENSSSSSLSSSIQMGSNFTGFQEDPMLDKLRTQLGVLHPIPSPPINRNIVGFFVFFFFVGVVFDKLWTSRKTAKMVSGGGQRGPWPQVPTSFSLFLEKDLQRKESVEWVNMVLGKLWKVYRPGIENWIIGLLQPVIDNLKKPDNVERVEIRQFSLGDEPLSVRNVERRTSRRVNDLQYQIGLRYTGGARVLLMLSLKFGIIPIVVPVGIRDFDIDGELWVKVRLIPTEPWVGAVSWAFVSLPKIKFELSPFRLFNLMGKSVIFMFLTKLLTEDLPRLFVRPKKIVLDFQKGKAVGPVGNDFKTGEMQEGNSDFVGELSVTLVDAQKLSYVFYGKTDPFVVLSLGDQTIRSKKNSQTTVIGPPGQPIWNQDFHMLVANPRKQKLYIQVKDSLGFTDLTIGRGEVDLGSLQDTVPTDRIVVLRGGWGPFRKGSYGEILLRLTYKAYVEDEDDDKTAVESIDTDASDDELSDSEESNATFKSTGTDPYGGSDKESFMDVLAALIVSEEFQGIVASEAGSNKVLDGVSPAASRGPNAESIPSDPNNSSEGSGGSVVVWLAVLTSILVVIAVNMDGTSFFNP</sequence>
<dbReference type="STRING" id="3983.A0A2C9UG12"/>
<dbReference type="Gene3D" id="2.60.40.150">
    <property type="entry name" value="C2 domain"/>
    <property type="match status" value="1"/>
</dbReference>
<evidence type="ECO:0000259" key="8">
    <source>
        <dbReference type="PROSITE" id="PS51847"/>
    </source>
</evidence>
<comment type="subcellular location">
    <subcellularLocation>
        <location evidence="1">Membrane</location>
    </subcellularLocation>
</comment>
<dbReference type="AlphaFoldDB" id="A0A2C9UG12"/>
<dbReference type="PROSITE" id="PS51847">
    <property type="entry name" value="SMP"/>
    <property type="match status" value="1"/>
</dbReference>
<dbReference type="GO" id="GO:0006869">
    <property type="term" value="P:lipid transport"/>
    <property type="evidence" value="ECO:0007669"/>
    <property type="project" value="UniProtKB-KW"/>
</dbReference>
<dbReference type="InterPro" id="IPR031468">
    <property type="entry name" value="SMP_LBD"/>
</dbReference>
<keyword evidence="3" id="KW-0445">Lipid transport</keyword>
<keyword evidence="5" id="KW-0472">Membrane</keyword>
<dbReference type="PROSITE" id="PS50004">
    <property type="entry name" value="C2"/>
    <property type="match status" value="1"/>
</dbReference>
<dbReference type="GO" id="GO:0008289">
    <property type="term" value="F:lipid binding"/>
    <property type="evidence" value="ECO:0007669"/>
    <property type="project" value="UniProtKB-KW"/>
</dbReference>
<organism evidence="9">
    <name type="scientific">Manihot esculenta</name>
    <name type="common">Cassava</name>
    <name type="synonym">Jatropha manihot</name>
    <dbReference type="NCBI Taxonomy" id="3983"/>
    <lineage>
        <taxon>Eukaryota</taxon>
        <taxon>Viridiplantae</taxon>
        <taxon>Streptophyta</taxon>
        <taxon>Embryophyta</taxon>
        <taxon>Tracheophyta</taxon>
        <taxon>Spermatophyta</taxon>
        <taxon>Magnoliopsida</taxon>
        <taxon>eudicotyledons</taxon>
        <taxon>Gunneridae</taxon>
        <taxon>Pentapetalae</taxon>
        <taxon>rosids</taxon>
        <taxon>fabids</taxon>
        <taxon>Malpighiales</taxon>
        <taxon>Euphorbiaceae</taxon>
        <taxon>Crotonoideae</taxon>
        <taxon>Manihoteae</taxon>
        <taxon>Manihot</taxon>
    </lineage>
</organism>
<evidence type="ECO:0000256" key="5">
    <source>
        <dbReference type="ARBA" id="ARBA00023136"/>
    </source>
</evidence>
<dbReference type="EMBL" id="CM004401">
    <property type="protein sequence ID" value="OAY29062.1"/>
    <property type="molecule type" value="Genomic_DNA"/>
</dbReference>
<proteinExistence type="predicted"/>
<evidence type="ECO:0000256" key="6">
    <source>
        <dbReference type="SAM" id="MobiDB-lite"/>
    </source>
</evidence>
<feature type="region of interest" description="Disordered" evidence="6">
    <location>
        <begin position="549"/>
        <end position="585"/>
    </location>
</feature>
<dbReference type="PANTHER" id="PTHR47261">
    <property type="entry name" value="CALCIUM-DEPENDENT LIPID-BINDING (CALB DOMAIN) FAMILY PROTEIN"/>
    <property type="match status" value="1"/>
</dbReference>
<evidence type="ECO:0000256" key="4">
    <source>
        <dbReference type="ARBA" id="ARBA00023121"/>
    </source>
</evidence>
<reference evidence="9" key="1">
    <citation type="submission" date="2016-02" db="EMBL/GenBank/DDBJ databases">
        <title>WGS assembly of Manihot esculenta.</title>
        <authorList>
            <person name="Bredeson J.V."/>
            <person name="Prochnik S.E."/>
            <person name="Lyons J.B."/>
            <person name="Schmutz J."/>
            <person name="Grimwood J."/>
            <person name="Vrebalov J."/>
            <person name="Bart R.S."/>
            <person name="Amuge T."/>
            <person name="Ferguson M.E."/>
            <person name="Green R."/>
            <person name="Putnam N."/>
            <person name="Stites J."/>
            <person name="Rounsley S."/>
            <person name="Rokhsar D.S."/>
        </authorList>
    </citation>
    <scope>NUCLEOTIDE SEQUENCE [LARGE SCALE GENOMIC DNA]</scope>
    <source>
        <tissue evidence="9">Leaf</tissue>
    </source>
</reference>
<feature type="domain" description="SMP-LTD" evidence="8">
    <location>
        <begin position="201"/>
        <end position="388"/>
    </location>
</feature>
<dbReference type="SUPFAM" id="SSF49562">
    <property type="entry name" value="C2 domain (Calcium/lipid-binding domain, CaLB)"/>
    <property type="match status" value="1"/>
</dbReference>
<dbReference type="SMART" id="SM00239">
    <property type="entry name" value="C2"/>
    <property type="match status" value="1"/>
</dbReference>
<evidence type="ECO:0000259" key="7">
    <source>
        <dbReference type="PROSITE" id="PS50004"/>
    </source>
</evidence>
<evidence type="ECO:0000256" key="2">
    <source>
        <dbReference type="ARBA" id="ARBA00022448"/>
    </source>
</evidence>
<gene>
    <name evidence="9" type="ORF">MANES_15G115000</name>
</gene>
<evidence type="ECO:0000256" key="3">
    <source>
        <dbReference type="ARBA" id="ARBA00023055"/>
    </source>
</evidence>
<feature type="compositionally biased region" description="Acidic residues" evidence="6">
    <location>
        <begin position="557"/>
        <end position="571"/>
    </location>
</feature>
<dbReference type="InterPro" id="IPR035892">
    <property type="entry name" value="C2_domain_sf"/>
</dbReference>
<dbReference type="InterPro" id="IPR000008">
    <property type="entry name" value="C2_dom"/>
</dbReference>